<comment type="caution">
    <text evidence="1">The sequence shown here is derived from an EMBL/GenBank/DDBJ whole genome shotgun (WGS) entry which is preliminary data.</text>
</comment>
<organism evidence="1 2">
    <name type="scientific">Flavobacterium difficile</name>
    <dbReference type="NCBI Taxonomy" id="2709659"/>
    <lineage>
        <taxon>Bacteria</taxon>
        <taxon>Pseudomonadati</taxon>
        <taxon>Bacteroidota</taxon>
        <taxon>Flavobacteriia</taxon>
        <taxon>Flavobacteriales</taxon>
        <taxon>Flavobacteriaceae</taxon>
        <taxon>Flavobacterium</taxon>
    </lineage>
</organism>
<accession>A0ABX0I6N4</accession>
<name>A0ABX0I6N4_9FLAO</name>
<dbReference type="EMBL" id="JAAJBT010000008">
    <property type="protein sequence ID" value="NHM02844.1"/>
    <property type="molecule type" value="Genomic_DNA"/>
</dbReference>
<sequence>MKKTLYIIIIIQILACSEKTRNHDSLNLPKENQKVENHKINAEKNIEISLKEKHFNALLESIKTYKIQPVDSLVTEYKISQLENYKIGNNNIQIFKKDSLNINWIKINSNKILAENLKIINNPTDGGNDKMFCNSLQKVKMYKFNSNNVFFLEFISRPGTGLGSGVTDYLIYDQNKNQLNLFENFRGADLDFYKFPFNKKLSYISTNYKGDYHGATPVHIISKIYSLNSNGKFQLQKDSKGKEYYYEIVTFSEDQKKDLEYNWNWF</sequence>
<gene>
    <name evidence="1" type="ORF">G4D72_12075</name>
</gene>
<evidence type="ECO:0000313" key="2">
    <source>
        <dbReference type="Proteomes" id="UP000800984"/>
    </source>
</evidence>
<reference evidence="1 2" key="1">
    <citation type="submission" date="2020-02" db="EMBL/GenBank/DDBJ databases">
        <authorList>
            <person name="Chen W.-M."/>
        </authorList>
    </citation>
    <scope>NUCLEOTIDE SEQUENCE [LARGE SCALE GENOMIC DNA]</scope>
    <source>
        <strain evidence="1 2">KDG-16</strain>
    </source>
</reference>
<keyword evidence="2" id="KW-1185">Reference proteome</keyword>
<protein>
    <recommendedName>
        <fullName evidence="3">Lipoprotein</fullName>
    </recommendedName>
</protein>
<evidence type="ECO:0008006" key="3">
    <source>
        <dbReference type="Google" id="ProtNLM"/>
    </source>
</evidence>
<proteinExistence type="predicted"/>
<evidence type="ECO:0000313" key="1">
    <source>
        <dbReference type="EMBL" id="NHM02844.1"/>
    </source>
</evidence>
<dbReference type="RefSeq" id="WP_166077980.1">
    <property type="nucleotide sequence ID" value="NZ_JAAJBT010000008.1"/>
</dbReference>
<dbReference type="Proteomes" id="UP000800984">
    <property type="component" value="Unassembled WGS sequence"/>
</dbReference>